<organism evidence="1 2">
    <name type="scientific">Brassica campestris</name>
    <name type="common">Field mustard</name>
    <dbReference type="NCBI Taxonomy" id="3711"/>
    <lineage>
        <taxon>Eukaryota</taxon>
        <taxon>Viridiplantae</taxon>
        <taxon>Streptophyta</taxon>
        <taxon>Embryophyta</taxon>
        <taxon>Tracheophyta</taxon>
        <taxon>Spermatophyta</taxon>
        <taxon>Magnoliopsida</taxon>
        <taxon>eudicotyledons</taxon>
        <taxon>Gunneridae</taxon>
        <taxon>Pentapetalae</taxon>
        <taxon>rosids</taxon>
        <taxon>malvids</taxon>
        <taxon>Brassicales</taxon>
        <taxon>Brassicaceae</taxon>
        <taxon>Brassiceae</taxon>
        <taxon>Brassica</taxon>
    </lineage>
</organism>
<name>A0A397Y235_BRACM</name>
<protein>
    <submittedName>
        <fullName evidence="1">Uncharacterized protein</fullName>
    </submittedName>
</protein>
<reference evidence="1 2" key="1">
    <citation type="submission" date="2018-06" db="EMBL/GenBank/DDBJ databases">
        <title>WGS assembly of Brassica rapa FPsc.</title>
        <authorList>
            <person name="Bowman J."/>
            <person name="Kohchi T."/>
            <person name="Yamato K."/>
            <person name="Jenkins J."/>
            <person name="Shu S."/>
            <person name="Ishizaki K."/>
            <person name="Yamaoka S."/>
            <person name="Nishihama R."/>
            <person name="Nakamura Y."/>
            <person name="Berger F."/>
            <person name="Adam C."/>
            <person name="Aki S."/>
            <person name="Althoff F."/>
            <person name="Araki T."/>
            <person name="Arteaga-Vazquez M."/>
            <person name="Balasubrmanian S."/>
            <person name="Bauer D."/>
            <person name="Boehm C."/>
            <person name="Briginshaw L."/>
            <person name="Caballero-Perez J."/>
            <person name="Catarino B."/>
            <person name="Chen F."/>
            <person name="Chiyoda S."/>
            <person name="Chovatia M."/>
            <person name="Davies K."/>
            <person name="Delmans M."/>
            <person name="Demura T."/>
            <person name="Dierschke T."/>
            <person name="Dolan L."/>
            <person name="Dorantes-Acosta A."/>
            <person name="Eklund D."/>
            <person name="Florent S."/>
            <person name="Flores-Sandoval E."/>
            <person name="Fujiyama A."/>
            <person name="Fukuzawa H."/>
            <person name="Galik B."/>
            <person name="Grimanelli D."/>
            <person name="Grimwood J."/>
            <person name="Grossniklaus U."/>
            <person name="Hamada T."/>
            <person name="Haseloff J."/>
            <person name="Hetherington A."/>
            <person name="Higo A."/>
            <person name="Hirakawa Y."/>
            <person name="Hundley H."/>
            <person name="Ikeda Y."/>
            <person name="Inoue K."/>
            <person name="Inoue S."/>
            <person name="Ishida S."/>
            <person name="Jia Q."/>
            <person name="Kakita M."/>
            <person name="Kanazawa T."/>
            <person name="Kawai Y."/>
            <person name="Kawashima T."/>
            <person name="Kennedy M."/>
            <person name="Kinose K."/>
            <person name="Kinoshita T."/>
            <person name="Kohara Y."/>
            <person name="Koide E."/>
            <person name="Komatsu K."/>
            <person name="Kopischke S."/>
            <person name="Kubo M."/>
            <person name="Kyozuka J."/>
            <person name="Lagercrantz U."/>
            <person name="Lin S."/>
            <person name="Lindquist E."/>
            <person name="Lipzen A."/>
            <person name="Lu C."/>
            <person name="Luna E."/>
            <person name="Martienssen R."/>
            <person name="Minamino N."/>
            <person name="Mizutani M."/>
            <person name="Mizutani M."/>
            <person name="Mochizuki N."/>
            <person name="Monte I."/>
            <person name="Mosher R."/>
            <person name="Nagasaki H."/>
            <person name="Nakagami H."/>
            <person name="Naramoto S."/>
            <person name="Nishitani K."/>
            <person name="Ohtani M."/>
            <person name="Okamoto T."/>
            <person name="Okumura M."/>
            <person name="Phillips J."/>
            <person name="Pollak B."/>
            <person name="Reinders A."/>
            <person name="Roevekamp M."/>
            <person name="Sano R."/>
            <person name="Sawa S."/>
            <person name="Schmid M."/>
            <person name="Shirakawa M."/>
            <person name="Solano R."/>
            <person name="Spunde A."/>
            <person name="Suetsugu N."/>
            <person name="Sugano S."/>
            <person name="Sugiyama A."/>
            <person name="Sun R."/>
            <person name="Suzuki Y."/>
            <person name="Takenaka M."/>
            <person name="Takezawa D."/>
            <person name="Tomogane H."/>
            <person name="Tsuzuki M."/>
            <person name="Ueda T."/>
            <person name="Umeda M."/>
            <person name="Ward J."/>
            <person name="Watanabe Y."/>
            <person name="Yazaki K."/>
            <person name="Yokoyama R."/>
            <person name="Yoshitake Y."/>
            <person name="Yotsui I."/>
            <person name="Zachgo S."/>
            <person name="Schmutz J."/>
        </authorList>
    </citation>
    <scope>NUCLEOTIDE SEQUENCE [LARGE SCALE GENOMIC DNA]</scope>
    <source>
        <strain evidence="2">cv. B-3</strain>
    </source>
</reference>
<gene>
    <name evidence="1" type="ORF">BRARA_I00884</name>
</gene>
<evidence type="ECO:0000313" key="2">
    <source>
        <dbReference type="Proteomes" id="UP000264353"/>
    </source>
</evidence>
<proteinExistence type="predicted"/>
<dbReference type="Proteomes" id="UP000264353">
    <property type="component" value="Chromosome A9"/>
</dbReference>
<evidence type="ECO:0000313" key="1">
    <source>
        <dbReference type="EMBL" id="RID44063.1"/>
    </source>
</evidence>
<dbReference type="AlphaFoldDB" id="A0A397Y235"/>
<dbReference type="EMBL" id="CM010636">
    <property type="protein sequence ID" value="RID44063.1"/>
    <property type="molecule type" value="Genomic_DNA"/>
</dbReference>
<sequence length="81" mass="9732">MSVTEEARFRCGFLCVCGSTAQCIIYHFWKQRNNEMHNHLVLPPIVLFKLIDRKMRNTITTRRDRKQFLTLMAKSSIIWMR</sequence>
<accession>A0A397Y235</accession>